<dbReference type="InterPro" id="IPR056205">
    <property type="entry name" value="Meg"/>
</dbReference>
<accession>A0A4U6T978</accession>
<proteinExistence type="inferred from homology"/>
<comment type="similarity">
    <text evidence="1">Belongs to the MEG family.</text>
</comment>
<sequence length="85" mass="9675">MTAILLVILVGTARSHAYSLRKMSNNATATFDESKVKLVFCAKMECDTKPYDCYCCWNERPESLCYDTMRECRAKCPHCDPVCPP</sequence>
<dbReference type="OMA" id="PRCDPQC"/>
<dbReference type="Pfam" id="PF24153">
    <property type="entry name" value="Meg"/>
    <property type="match status" value="1"/>
</dbReference>
<keyword evidence="2" id="KW-1015">Disulfide bond</keyword>
<dbReference type="AlphaFoldDB" id="A0A4U6T978"/>
<evidence type="ECO:0000256" key="3">
    <source>
        <dbReference type="SAM" id="SignalP"/>
    </source>
</evidence>
<feature type="chain" id="PRO_5020934321" description="Meg domain-containing protein" evidence="3">
    <location>
        <begin position="18"/>
        <end position="85"/>
    </location>
</feature>
<name>A0A4U6T978_SETVI</name>
<feature type="signal peptide" evidence="3">
    <location>
        <begin position="1"/>
        <end position="17"/>
    </location>
</feature>
<evidence type="ECO:0000259" key="4">
    <source>
        <dbReference type="Pfam" id="PF24153"/>
    </source>
</evidence>
<evidence type="ECO:0000313" key="5">
    <source>
        <dbReference type="EMBL" id="TKV97831.1"/>
    </source>
</evidence>
<organism evidence="5 6">
    <name type="scientific">Setaria viridis</name>
    <name type="common">Green bristlegrass</name>
    <name type="synonym">Setaria italica subsp. viridis</name>
    <dbReference type="NCBI Taxonomy" id="4556"/>
    <lineage>
        <taxon>Eukaryota</taxon>
        <taxon>Viridiplantae</taxon>
        <taxon>Streptophyta</taxon>
        <taxon>Embryophyta</taxon>
        <taxon>Tracheophyta</taxon>
        <taxon>Spermatophyta</taxon>
        <taxon>Magnoliopsida</taxon>
        <taxon>Liliopsida</taxon>
        <taxon>Poales</taxon>
        <taxon>Poaceae</taxon>
        <taxon>PACMAD clade</taxon>
        <taxon>Panicoideae</taxon>
        <taxon>Panicodae</taxon>
        <taxon>Paniceae</taxon>
        <taxon>Cenchrinae</taxon>
        <taxon>Setaria</taxon>
    </lineage>
</organism>
<keyword evidence="6" id="KW-1185">Reference proteome</keyword>
<evidence type="ECO:0000256" key="1">
    <source>
        <dbReference type="ARBA" id="ARBA00010149"/>
    </source>
</evidence>
<dbReference type="EMBL" id="CM016560">
    <property type="protein sequence ID" value="TKV97831.1"/>
    <property type="molecule type" value="Genomic_DNA"/>
</dbReference>
<dbReference type="Proteomes" id="UP000298652">
    <property type="component" value="Chromosome 9"/>
</dbReference>
<keyword evidence="3" id="KW-0732">Signal</keyword>
<dbReference type="Gramene" id="TKV97831">
    <property type="protein sequence ID" value="TKV97831"/>
    <property type="gene ID" value="SEVIR_9G520800v2"/>
</dbReference>
<protein>
    <recommendedName>
        <fullName evidence="4">Meg domain-containing protein</fullName>
    </recommendedName>
</protein>
<reference evidence="5" key="1">
    <citation type="submission" date="2019-03" db="EMBL/GenBank/DDBJ databases">
        <title>WGS assembly of Setaria viridis.</title>
        <authorList>
            <person name="Huang P."/>
            <person name="Jenkins J."/>
            <person name="Grimwood J."/>
            <person name="Barry K."/>
            <person name="Healey A."/>
            <person name="Mamidi S."/>
            <person name="Sreedasyam A."/>
            <person name="Shu S."/>
            <person name="Feldman M."/>
            <person name="Wu J."/>
            <person name="Yu Y."/>
            <person name="Chen C."/>
            <person name="Johnson J."/>
            <person name="Rokhsar D."/>
            <person name="Baxter I."/>
            <person name="Schmutz J."/>
            <person name="Brutnell T."/>
            <person name="Kellogg E."/>
        </authorList>
    </citation>
    <scope>NUCLEOTIDE SEQUENCE [LARGE SCALE GENOMIC DNA]</scope>
</reference>
<evidence type="ECO:0000313" key="6">
    <source>
        <dbReference type="Proteomes" id="UP000298652"/>
    </source>
</evidence>
<gene>
    <name evidence="5" type="ORF">SEVIR_9G520800v2</name>
</gene>
<evidence type="ECO:0000256" key="2">
    <source>
        <dbReference type="ARBA" id="ARBA00023157"/>
    </source>
</evidence>
<feature type="domain" description="Meg" evidence="4">
    <location>
        <begin position="7"/>
        <end position="76"/>
    </location>
</feature>